<dbReference type="EMBL" id="BPLQ01001451">
    <property type="protein sequence ID" value="GIX81860.1"/>
    <property type="molecule type" value="Genomic_DNA"/>
</dbReference>
<dbReference type="PANTHER" id="PTHR43313:SF36">
    <property type="entry name" value="D-BETA-HYDROXYBUTYRATE DEHYDROGENASE, MITOCHONDRIAL"/>
    <property type="match status" value="1"/>
</dbReference>
<dbReference type="PROSITE" id="PS00061">
    <property type="entry name" value="ADH_SHORT"/>
    <property type="match status" value="1"/>
</dbReference>
<evidence type="ECO:0008006" key="5">
    <source>
        <dbReference type="Google" id="ProtNLM"/>
    </source>
</evidence>
<dbReference type="InterPro" id="IPR020904">
    <property type="entry name" value="Sc_DH/Rdtase_CS"/>
</dbReference>
<gene>
    <name evidence="3" type="primary">DHRS9</name>
    <name evidence="3" type="ORF">CDAR_115971</name>
</gene>
<dbReference type="Proteomes" id="UP001054837">
    <property type="component" value="Unassembled WGS sequence"/>
</dbReference>
<reference evidence="3 4" key="1">
    <citation type="submission" date="2021-06" db="EMBL/GenBank/DDBJ databases">
        <title>Caerostris darwini draft genome.</title>
        <authorList>
            <person name="Kono N."/>
            <person name="Arakawa K."/>
        </authorList>
    </citation>
    <scope>NUCLEOTIDE SEQUENCE [LARGE SCALE GENOMIC DNA]</scope>
</reference>
<dbReference type="PRINTS" id="PR00081">
    <property type="entry name" value="GDHRDH"/>
</dbReference>
<evidence type="ECO:0000313" key="4">
    <source>
        <dbReference type="Proteomes" id="UP001054837"/>
    </source>
</evidence>
<protein>
    <recommendedName>
        <fullName evidence="5">Estradiol 17-beta-dehydrogenase 2</fullName>
    </recommendedName>
</protein>
<evidence type="ECO:0000256" key="2">
    <source>
        <dbReference type="RuleBase" id="RU000363"/>
    </source>
</evidence>
<comment type="caution">
    <text evidence="3">The sequence shown here is derived from an EMBL/GenBank/DDBJ whole genome shotgun (WGS) entry which is preliminary data.</text>
</comment>
<sequence>MPVKQGYHSNNTKSVDKAVFITGCDTGFGNLLAKRLDSKGFHVFATCLFPDRDGALELKESGSKRLHVLHMDVTKDESVKDALEFVKENLGSSELWAIVNNAGIVKGFSVEFSTMEDFKDCLDVNTLGPVRVSKAFLPLLKQSKGRIINITSPAGVFPIPFCSPYCTSKYAAVGFNDCFRFEIDIWGIKVISIEPDMFLTGLTDPKTLEEKLDSSIKDLGNNIKEEFSEEFIDSVKKTKDFFISFACPQVNLAVDALESAICSTYPDLTYRPRRNIAFRFALFFYENLPKCCQFFFLKVASYIFLSNPQKKKNL</sequence>
<organism evidence="3 4">
    <name type="scientific">Caerostris darwini</name>
    <dbReference type="NCBI Taxonomy" id="1538125"/>
    <lineage>
        <taxon>Eukaryota</taxon>
        <taxon>Metazoa</taxon>
        <taxon>Ecdysozoa</taxon>
        <taxon>Arthropoda</taxon>
        <taxon>Chelicerata</taxon>
        <taxon>Arachnida</taxon>
        <taxon>Araneae</taxon>
        <taxon>Araneomorphae</taxon>
        <taxon>Entelegynae</taxon>
        <taxon>Araneoidea</taxon>
        <taxon>Araneidae</taxon>
        <taxon>Caerostris</taxon>
    </lineage>
</organism>
<accession>A0AAV4NDH0</accession>
<evidence type="ECO:0000313" key="3">
    <source>
        <dbReference type="EMBL" id="GIX81860.1"/>
    </source>
</evidence>
<proteinExistence type="inferred from homology"/>
<dbReference type="SUPFAM" id="SSF51735">
    <property type="entry name" value="NAD(P)-binding Rossmann-fold domains"/>
    <property type="match status" value="1"/>
</dbReference>
<dbReference type="Pfam" id="PF00106">
    <property type="entry name" value="adh_short"/>
    <property type="match status" value="1"/>
</dbReference>
<dbReference type="Gene3D" id="3.40.50.720">
    <property type="entry name" value="NAD(P)-binding Rossmann-like Domain"/>
    <property type="match status" value="1"/>
</dbReference>
<keyword evidence="1" id="KW-0560">Oxidoreductase</keyword>
<dbReference type="PANTHER" id="PTHR43313">
    <property type="entry name" value="SHORT-CHAIN DEHYDROGENASE/REDUCTASE FAMILY 9C"/>
    <property type="match status" value="1"/>
</dbReference>
<keyword evidence="4" id="KW-1185">Reference proteome</keyword>
<comment type="similarity">
    <text evidence="2">Belongs to the short-chain dehydrogenases/reductases (SDR) family.</text>
</comment>
<dbReference type="PRINTS" id="PR00080">
    <property type="entry name" value="SDRFAMILY"/>
</dbReference>
<evidence type="ECO:0000256" key="1">
    <source>
        <dbReference type="ARBA" id="ARBA00023002"/>
    </source>
</evidence>
<dbReference type="GO" id="GO:0008202">
    <property type="term" value="P:steroid metabolic process"/>
    <property type="evidence" value="ECO:0007669"/>
    <property type="project" value="TreeGrafter"/>
</dbReference>
<dbReference type="InterPro" id="IPR002347">
    <property type="entry name" value="SDR_fam"/>
</dbReference>
<dbReference type="GO" id="GO:0016491">
    <property type="term" value="F:oxidoreductase activity"/>
    <property type="evidence" value="ECO:0007669"/>
    <property type="project" value="UniProtKB-KW"/>
</dbReference>
<dbReference type="InterPro" id="IPR036291">
    <property type="entry name" value="NAD(P)-bd_dom_sf"/>
</dbReference>
<dbReference type="AlphaFoldDB" id="A0AAV4NDH0"/>
<name>A0AAV4NDH0_9ARAC</name>